<gene>
    <name evidence="1" type="ORF">HLPCO_002519</name>
</gene>
<dbReference type="EMBL" id="AFNU02000011">
    <property type="protein sequence ID" value="ERJ11397.1"/>
    <property type="molecule type" value="Genomic_DNA"/>
</dbReference>
<sequence length="232" mass="27221">MEINLVVDKDMMEYQINNAGDEYKEALLHYGFEEKNHLLIKSYNKNTFMYAQDKEMLEKNFRSCLQEVVNHTLGKTTMDWEKSLEVIACRMEKNNIKWWLAGSAACAIRGINIIPKDIDVMTYKTEIKKIEKGFKDTTIEPFHYVTDWFVKGFGVVYLKGRVDIAFEPEESSDADQKVDFGCYAMNNLEVVEWKGYSIYVPPVELHIYPNKARGRNDRVKKIEEYMKHNLKT</sequence>
<dbReference type="RefSeq" id="WP_008826583.1">
    <property type="nucleotide sequence ID" value="NZ_AFNU02000011.1"/>
</dbReference>
<reference evidence="1 2" key="2">
    <citation type="journal article" date="2013" name="PLoS ONE">
        <title>INDIGO - INtegrated Data Warehouse of MIcrobial GenOmes with Examples from the Red Sea Extremophiles.</title>
        <authorList>
            <person name="Alam I."/>
            <person name="Antunes A."/>
            <person name="Kamau A.A."/>
            <person name="Ba Alawi W."/>
            <person name="Kalkatawi M."/>
            <person name="Stingl U."/>
            <person name="Bajic V.B."/>
        </authorList>
    </citation>
    <scope>NUCLEOTIDE SEQUENCE [LARGE SCALE GENOMIC DNA]</scope>
    <source>
        <strain evidence="1 2">SSD-17B</strain>
    </source>
</reference>
<dbReference type="InParanoid" id="U2DS72"/>
<dbReference type="SUPFAM" id="SSF81301">
    <property type="entry name" value="Nucleotidyltransferase"/>
    <property type="match status" value="1"/>
</dbReference>
<proteinExistence type="predicted"/>
<dbReference type="eggNOG" id="ENOG50340KS">
    <property type="taxonomic scope" value="Bacteria"/>
</dbReference>
<dbReference type="Proteomes" id="UP000005707">
    <property type="component" value="Unassembled WGS sequence"/>
</dbReference>
<dbReference type="STRING" id="1033810.HLPCO_002519"/>
<evidence type="ECO:0000313" key="1">
    <source>
        <dbReference type="EMBL" id="ERJ11397.1"/>
    </source>
</evidence>
<reference evidence="1 2" key="1">
    <citation type="journal article" date="2011" name="J. Bacteriol.">
        <title>Genome sequence of Haloplasma contractile, an unusual contractile bacterium from a deep-sea anoxic brine lake.</title>
        <authorList>
            <person name="Antunes A."/>
            <person name="Alam I."/>
            <person name="El Dorry H."/>
            <person name="Siam R."/>
            <person name="Robertson A."/>
            <person name="Bajic V.B."/>
            <person name="Stingl U."/>
        </authorList>
    </citation>
    <scope>NUCLEOTIDE SEQUENCE [LARGE SCALE GENOMIC DNA]</scope>
    <source>
        <strain evidence="1 2">SSD-17B</strain>
    </source>
</reference>
<dbReference type="AlphaFoldDB" id="U2DS72"/>
<keyword evidence="2" id="KW-1185">Reference proteome</keyword>
<organism evidence="1 2">
    <name type="scientific">Haloplasma contractile SSD-17B</name>
    <dbReference type="NCBI Taxonomy" id="1033810"/>
    <lineage>
        <taxon>Bacteria</taxon>
        <taxon>Bacillati</taxon>
        <taxon>Mycoplasmatota</taxon>
        <taxon>Mollicutes</taxon>
        <taxon>Haloplasmatales</taxon>
        <taxon>Haloplasmataceae</taxon>
        <taxon>Haloplasma</taxon>
    </lineage>
</organism>
<protein>
    <submittedName>
        <fullName evidence="1">Uncharacterized protein</fullName>
    </submittedName>
</protein>
<dbReference type="OrthoDB" id="3362681at2"/>
<name>U2DS72_9MOLU</name>
<dbReference type="Gene3D" id="3.30.460.40">
    <property type="match status" value="1"/>
</dbReference>
<evidence type="ECO:0000313" key="2">
    <source>
        <dbReference type="Proteomes" id="UP000005707"/>
    </source>
</evidence>
<dbReference type="InterPro" id="IPR043519">
    <property type="entry name" value="NT_sf"/>
</dbReference>
<accession>U2DS72</accession>
<comment type="caution">
    <text evidence="1">The sequence shown here is derived from an EMBL/GenBank/DDBJ whole genome shotgun (WGS) entry which is preliminary data.</text>
</comment>